<evidence type="ECO:0000256" key="20">
    <source>
        <dbReference type="HAMAP-Rule" id="MF_00037"/>
    </source>
</evidence>
<evidence type="ECO:0000256" key="13">
    <source>
        <dbReference type="ARBA" id="ARBA00022960"/>
    </source>
</evidence>
<dbReference type="RefSeq" id="WP_046005852.1">
    <property type="nucleotide sequence ID" value="NZ_JXYA01000036.1"/>
</dbReference>
<comment type="catalytic activity">
    <reaction evidence="19 20">
        <text>UDP-N-acetyl-alpha-D-muramate + NADP(+) = UDP-N-acetyl-3-O-(1-carboxyvinyl)-alpha-D-glucosamine + NADPH + H(+)</text>
        <dbReference type="Rhea" id="RHEA:12248"/>
        <dbReference type="ChEBI" id="CHEBI:15378"/>
        <dbReference type="ChEBI" id="CHEBI:57783"/>
        <dbReference type="ChEBI" id="CHEBI:58349"/>
        <dbReference type="ChEBI" id="CHEBI:68483"/>
        <dbReference type="ChEBI" id="CHEBI:70757"/>
        <dbReference type="EC" id="1.3.1.98"/>
    </reaction>
</comment>
<dbReference type="Proteomes" id="UP000033452">
    <property type="component" value="Unassembled WGS sequence"/>
</dbReference>
<evidence type="ECO:0000256" key="4">
    <source>
        <dbReference type="ARBA" id="ARBA00004752"/>
    </source>
</evidence>
<dbReference type="GO" id="GO:0008762">
    <property type="term" value="F:UDP-N-acetylmuramate dehydrogenase activity"/>
    <property type="evidence" value="ECO:0007669"/>
    <property type="project" value="UniProtKB-UniRule"/>
</dbReference>
<dbReference type="InterPro" id="IPR011601">
    <property type="entry name" value="MurB_C"/>
</dbReference>
<protein>
    <recommendedName>
        <fullName evidence="7 20">UDP-N-acetylenolpyruvoylglucosamine reductase</fullName>
        <ecNumber evidence="6 20">1.3.1.98</ecNumber>
    </recommendedName>
    <alternativeName>
        <fullName evidence="18 20">UDP-N-acetylmuramate dehydrogenase</fullName>
    </alternativeName>
</protein>
<dbReference type="PATRIC" id="fig|43658.5.peg.3229"/>
<keyword evidence="23" id="KW-1185">Reference proteome</keyword>
<keyword evidence="12 20" id="KW-0521">NADP</keyword>
<name>A0A0F4QIN4_9GAMM</name>
<dbReference type="InterPro" id="IPR006094">
    <property type="entry name" value="Oxid_FAD_bind_N"/>
</dbReference>
<dbReference type="InterPro" id="IPR016169">
    <property type="entry name" value="FAD-bd_PCMH_sub2"/>
</dbReference>
<dbReference type="InterPro" id="IPR003170">
    <property type="entry name" value="MurB"/>
</dbReference>
<evidence type="ECO:0000256" key="7">
    <source>
        <dbReference type="ARBA" id="ARBA00015188"/>
    </source>
</evidence>
<evidence type="ECO:0000313" key="23">
    <source>
        <dbReference type="Proteomes" id="UP000033452"/>
    </source>
</evidence>
<evidence type="ECO:0000256" key="9">
    <source>
        <dbReference type="ARBA" id="ARBA00022618"/>
    </source>
</evidence>
<evidence type="ECO:0000259" key="21">
    <source>
        <dbReference type="PROSITE" id="PS51387"/>
    </source>
</evidence>
<keyword evidence="11 20" id="KW-0274">FAD</keyword>
<evidence type="ECO:0000256" key="15">
    <source>
        <dbReference type="ARBA" id="ARBA00023002"/>
    </source>
</evidence>
<dbReference type="Gene3D" id="3.90.78.10">
    <property type="entry name" value="UDP-N-acetylenolpyruvoylglucosamine reductase, C-terminal domain"/>
    <property type="match status" value="1"/>
</dbReference>
<sequence length="337" mass="36884">MQSLQSLHTFSLPASCSSLLRITDPAQLYDHDFSTPFYILGEGSNSVFLGDYAGTVIQMANRGVAIEEQANHYVVCAAAGESWHALVMHLLAQGVGGLENLVLIPGTLGAAPIQNIGAYGVELADVLYQVRGFDIASRTMQTLDKAACELGYRDSVFKHALKDRFIITEVTLHLPKQWQPVLSYGPLKTLCHETVTPQAVAEQVMATRRSKLPDPQVLANAGSFFKNPVVDKAQADALASRYPDMPSYPVDAQHCKLAAGWLIERAGLKGYQRGGIRVYERQALVLVNEGHSNGEDLKAVICHIQHTILTQFDIVLEHEVRLIGPQGEITIQEAHYG</sequence>
<dbReference type="Gene3D" id="3.30.465.10">
    <property type="match status" value="1"/>
</dbReference>
<keyword evidence="10 20" id="KW-0285">Flavoprotein</keyword>
<feature type="domain" description="FAD-binding PCMH-type" evidence="21">
    <location>
        <begin position="2"/>
        <end position="177"/>
    </location>
</feature>
<evidence type="ECO:0000256" key="1">
    <source>
        <dbReference type="ARBA" id="ARBA00001974"/>
    </source>
</evidence>
<dbReference type="Pfam" id="PF02873">
    <property type="entry name" value="MurB_C"/>
    <property type="match status" value="1"/>
</dbReference>
<feature type="active site" description="Proton donor" evidence="20">
    <location>
        <position position="223"/>
    </location>
</feature>
<dbReference type="InterPro" id="IPR036318">
    <property type="entry name" value="FAD-bd_PCMH-like_sf"/>
</dbReference>
<dbReference type="EMBL" id="JXYA01000036">
    <property type="protein sequence ID" value="KJZ07563.1"/>
    <property type="molecule type" value="Genomic_DNA"/>
</dbReference>
<organism evidence="22 23">
    <name type="scientific">Pseudoalteromonas rubra</name>
    <dbReference type="NCBI Taxonomy" id="43658"/>
    <lineage>
        <taxon>Bacteria</taxon>
        <taxon>Pseudomonadati</taxon>
        <taxon>Pseudomonadota</taxon>
        <taxon>Gammaproteobacteria</taxon>
        <taxon>Alteromonadales</taxon>
        <taxon>Pseudoalteromonadaceae</taxon>
        <taxon>Pseudoalteromonas</taxon>
    </lineage>
</organism>
<keyword evidence="16 20" id="KW-0131">Cell cycle</keyword>
<comment type="function">
    <text evidence="2 20">Cell wall formation.</text>
</comment>
<comment type="pathway">
    <text evidence="4 20">Cell wall biogenesis; peptidoglycan biosynthesis.</text>
</comment>
<comment type="subcellular location">
    <subcellularLocation>
        <location evidence="3 20">Cytoplasm</location>
    </subcellularLocation>
</comment>
<dbReference type="AlphaFoldDB" id="A0A0F4QIN4"/>
<feature type="active site" evidence="20">
    <location>
        <position position="153"/>
    </location>
</feature>
<evidence type="ECO:0000256" key="10">
    <source>
        <dbReference type="ARBA" id="ARBA00022630"/>
    </source>
</evidence>
<evidence type="ECO:0000256" key="14">
    <source>
        <dbReference type="ARBA" id="ARBA00022984"/>
    </source>
</evidence>
<keyword evidence="15 20" id="KW-0560">Oxidoreductase</keyword>
<evidence type="ECO:0000256" key="8">
    <source>
        <dbReference type="ARBA" id="ARBA00022490"/>
    </source>
</evidence>
<evidence type="ECO:0000256" key="3">
    <source>
        <dbReference type="ARBA" id="ARBA00004496"/>
    </source>
</evidence>
<keyword evidence="9 20" id="KW-0132">Cell division</keyword>
<dbReference type="HAMAP" id="MF_00037">
    <property type="entry name" value="MurB"/>
    <property type="match status" value="1"/>
</dbReference>
<dbReference type="SUPFAM" id="SSF56176">
    <property type="entry name" value="FAD-binding/transporter-associated domain-like"/>
    <property type="match status" value="1"/>
</dbReference>
<comment type="cofactor">
    <cofactor evidence="1 20">
        <name>FAD</name>
        <dbReference type="ChEBI" id="CHEBI:57692"/>
    </cofactor>
</comment>
<evidence type="ECO:0000256" key="6">
    <source>
        <dbReference type="ARBA" id="ARBA00012518"/>
    </source>
</evidence>
<dbReference type="Pfam" id="PF01565">
    <property type="entry name" value="FAD_binding_4"/>
    <property type="match status" value="1"/>
</dbReference>
<dbReference type="GO" id="GO:0008360">
    <property type="term" value="P:regulation of cell shape"/>
    <property type="evidence" value="ECO:0007669"/>
    <property type="project" value="UniProtKB-KW"/>
</dbReference>
<dbReference type="EC" id="1.3.1.98" evidence="6 20"/>
<evidence type="ECO:0000256" key="11">
    <source>
        <dbReference type="ARBA" id="ARBA00022827"/>
    </source>
</evidence>
<dbReference type="GO" id="GO:0051301">
    <property type="term" value="P:cell division"/>
    <property type="evidence" value="ECO:0007669"/>
    <property type="project" value="UniProtKB-KW"/>
</dbReference>
<reference evidence="22 23" key="1">
    <citation type="journal article" date="2015" name="BMC Genomics">
        <title>Genome mining reveals unlocked bioactive potential of marine Gram-negative bacteria.</title>
        <authorList>
            <person name="Machado H."/>
            <person name="Sonnenschein E.C."/>
            <person name="Melchiorsen J."/>
            <person name="Gram L."/>
        </authorList>
    </citation>
    <scope>NUCLEOTIDE SEQUENCE [LARGE SCALE GENOMIC DNA]</scope>
    <source>
        <strain evidence="22 23">S2471</strain>
    </source>
</reference>
<keyword evidence="8 20" id="KW-0963">Cytoplasm</keyword>
<dbReference type="PROSITE" id="PS51387">
    <property type="entry name" value="FAD_PCMH"/>
    <property type="match status" value="1"/>
</dbReference>
<evidence type="ECO:0000256" key="19">
    <source>
        <dbReference type="ARBA" id="ARBA00048914"/>
    </source>
</evidence>
<dbReference type="GO" id="GO:0071555">
    <property type="term" value="P:cell wall organization"/>
    <property type="evidence" value="ECO:0007669"/>
    <property type="project" value="UniProtKB-KW"/>
</dbReference>
<dbReference type="GO" id="GO:0005829">
    <property type="term" value="C:cytosol"/>
    <property type="evidence" value="ECO:0007669"/>
    <property type="project" value="TreeGrafter"/>
</dbReference>
<evidence type="ECO:0000256" key="18">
    <source>
        <dbReference type="ARBA" id="ARBA00031026"/>
    </source>
</evidence>
<gene>
    <name evidence="20" type="primary">murB</name>
    <name evidence="22" type="ORF">TW77_15245</name>
</gene>
<feature type="active site" evidence="20">
    <location>
        <position position="319"/>
    </location>
</feature>
<dbReference type="PANTHER" id="PTHR21071">
    <property type="entry name" value="UDP-N-ACETYLENOLPYRUVOYLGLUCOSAMINE REDUCTASE"/>
    <property type="match status" value="1"/>
</dbReference>
<dbReference type="NCBIfam" id="NF000755">
    <property type="entry name" value="PRK00046.1"/>
    <property type="match status" value="1"/>
</dbReference>
<evidence type="ECO:0000256" key="12">
    <source>
        <dbReference type="ARBA" id="ARBA00022857"/>
    </source>
</evidence>
<dbReference type="InterPro" id="IPR016167">
    <property type="entry name" value="FAD-bd_PCMH_sub1"/>
</dbReference>
<keyword evidence="17 20" id="KW-0961">Cell wall biogenesis/degradation</keyword>
<dbReference type="UniPathway" id="UPA00219"/>
<dbReference type="GO" id="GO:0009252">
    <property type="term" value="P:peptidoglycan biosynthetic process"/>
    <property type="evidence" value="ECO:0007669"/>
    <property type="project" value="UniProtKB-UniRule"/>
</dbReference>
<dbReference type="OrthoDB" id="9804753at2"/>
<dbReference type="PANTHER" id="PTHR21071:SF4">
    <property type="entry name" value="UDP-N-ACETYLENOLPYRUVOYLGLUCOSAMINE REDUCTASE"/>
    <property type="match status" value="1"/>
</dbReference>
<keyword evidence="14 20" id="KW-0573">Peptidoglycan synthesis</keyword>
<dbReference type="InterPro" id="IPR036635">
    <property type="entry name" value="MurB_C_sf"/>
</dbReference>
<dbReference type="Gene3D" id="3.30.43.10">
    <property type="entry name" value="Uridine Diphospho-n-acetylenolpyruvylglucosamine Reductase, domain 2"/>
    <property type="match status" value="1"/>
</dbReference>
<evidence type="ECO:0000256" key="2">
    <source>
        <dbReference type="ARBA" id="ARBA00003921"/>
    </source>
</evidence>
<evidence type="ECO:0000256" key="17">
    <source>
        <dbReference type="ARBA" id="ARBA00023316"/>
    </source>
</evidence>
<dbReference type="SUPFAM" id="SSF56194">
    <property type="entry name" value="Uridine diphospho-N-Acetylenolpyruvylglucosamine reductase, MurB, C-terminal domain"/>
    <property type="match status" value="1"/>
</dbReference>
<accession>A0A0F4QIN4</accession>
<comment type="caution">
    <text evidence="22">The sequence shown here is derived from an EMBL/GenBank/DDBJ whole genome shotgun (WGS) entry which is preliminary data.</text>
</comment>
<comment type="similarity">
    <text evidence="5 20">Belongs to the MurB family.</text>
</comment>
<keyword evidence="13 20" id="KW-0133">Cell shape</keyword>
<dbReference type="GO" id="GO:0071949">
    <property type="term" value="F:FAD binding"/>
    <property type="evidence" value="ECO:0007669"/>
    <property type="project" value="InterPro"/>
</dbReference>
<evidence type="ECO:0000256" key="16">
    <source>
        <dbReference type="ARBA" id="ARBA00023306"/>
    </source>
</evidence>
<dbReference type="InterPro" id="IPR016166">
    <property type="entry name" value="FAD-bd_PCMH"/>
</dbReference>
<proteinExistence type="inferred from homology"/>
<evidence type="ECO:0000313" key="22">
    <source>
        <dbReference type="EMBL" id="KJZ07563.1"/>
    </source>
</evidence>
<evidence type="ECO:0000256" key="5">
    <source>
        <dbReference type="ARBA" id="ARBA00010485"/>
    </source>
</evidence>
<dbReference type="NCBIfam" id="TIGR00179">
    <property type="entry name" value="murB"/>
    <property type="match status" value="1"/>
</dbReference>